<evidence type="ECO:0000256" key="2">
    <source>
        <dbReference type="ARBA" id="ARBA00013194"/>
    </source>
</evidence>
<keyword evidence="3 5" id="KW-0697">Rotamase</keyword>
<organism evidence="8">
    <name type="scientific">Corethron hystrix</name>
    <dbReference type="NCBI Taxonomy" id="216773"/>
    <lineage>
        <taxon>Eukaryota</taxon>
        <taxon>Sar</taxon>
        <taxon>Stramenopiles</taxon>
        <taxon>Ochrophyta</taxon>
        <taxon>Bacillariophyta</taxon>
        <taxon>Coscinodiscophyceae</taxon>
        <taxon>Corethrophycidae</taxon>
        <taxon>Corethrales</taxon>
        <taxon>Corethraceae</taxon>
        <taxon>Corethron</taxon>
    </lineage>
</organism>
<dbReference type="EMBL" id="HBFR01039718">
    <property type="protein sequence ID" value="CAD8901811.1"/>
    <property type="molecule type" value="Transcribed_RNA"/>
</dbReference>
<proteinExistence type="predicted"/>
<gene>
    <name evidence="8" type="ORF">CHYS00102_LOCUS29030</name>
</gene>
<dbReference type="InterPro" id="IPR001179">
    <property type="entry name" value="PPIase_FKBP_dom"/>
</dbReference>
<keyword evidence="4 5" id="KW-0413">Isomerase</keyword>
<protein>
    <recommendedName>
        <fullName evidence="2 5">peptidylprolyl isomerase</fullName>
        <ecNumber evidence="2 5">5.2.1.8</ecNumber>
    </recommendedName>
</protein>
<comment type="catalytic activity">
    <reaction evidence="1 5">
        <text>[protein]-peptidylproline (omega=180) = [protein]-peptidylproline (omega=0)</text>
        <dbReference type="Rhea" id="RHEA:16237"/>
        <dbReference type="Rhea" id="RHEA-COMP:10747"/>
        <dbReference type="Rhea" id="RHEA-COMP:10748"/>
        <dbReference type="ChEBI" id="CHEBI:83833"/>
        <dbReference type="ChEBI" id="CHEBI:83834"/>
        <dbReference type="EC" id="5.2.1.8"/>
    </reaction>
</comment>
<evidence type="ECO:0000256" key="3">
    <source>
        <dbReference type="ARBA" id="ARBA00023110"/>
    </source>
</evidence>
<evidence type="ECO:0000313" key="8">
    <source>
        <dbReference type="EMBL" id="CAD8901811.1"/>
    </source>
</evidence>
<evidence type="ECO:0000256" key="1">
    <source>
        <dbReference type="ARBA" id="ARBA00000971"/>
    </source>
</evidence>
<dbReference type="PANTHER" id="PTHR43811:SF19">
    <property type="entry name" value="39 KDA FK506-BINDING NUCLEAR PROTEIN"/>
    <property type="match status" value="1"/>
</dbReference>
<dbReference type="SUPFAM" id="SSF54534">
    <property type="entry name" value="FKBP-like"/>
    <property type="match status" value="1"/>
</dbReference>
<dbReference type="Gene3D" id="3.10.50.40">
    <property type="match status" value="1"/>
</dbReference>
<evidence type="ECO:0000259" key="7">
    <source>
        <dbReference type="PROSITE" id="PS50059"/>
    </source>
</evidence>
<evidence type="ECO:0000256" key="4">
    <source>
        <dbReference type="ARBA" id="ARBA00023235"/>
    </source>
</evidence>
<dbReference type="EC" id="5.2.1.8" evidence="2 5"/>
<dbReference type="GO" id="GO:0003755">
    <property type="term" value="F:peptidyl-prolyl cis-trans isomerase activity"/>
    <property type="evidence" value="ECO:0007669"/>
    <property type="project" value="UniProtKB-KW"/>
</dbReference>
<evidence type="ECO:0000256" key="6">
    <source>
        <dbReference type="SAM" id="SignalP"/>
    </source>
</evidence>
<feature type="domain" description="PPIase FKBP-type" evidence="7">
    <location>
        <begin position="147"/>
        <end position="233"/>
    </location>
</feature>
<dbReference type="InterPro" id="IPR046357">
    <property type="entry name" value="PPIase_dom_sf"/>
</dbReference>
<accession>A0A7S1C0L2</accession>
<dbReference type="PROSITE" id="PS50059">
    <property type="entry name" value="FKBP_PPIASE"/>
    <property type="match status" value="1"/>
</dbReference>
<feature type="signal peptide" evidence="6">
    <location>
        <begin position="1"/>
        <end position="19"/>
    </location>
</feature>
<evidence type="ECO:0000256" key="5">
    <source>
        <dbReference type="PROSITE-ProRule" id="PRU00277"/>
    </source>
</evidence>
<feature type="chain" id="PRO_5030571943" description="peptidylprolyl isomerase" evidence="6">
    <location>
        <begin position="20"/>
        <end position="279"/>
    </location>
</feature>
<name>A0A7S1C0L2_9STRA</name>
<reference evidence="8" key="1">
    <citation type="submission" date="2021-01" db="EMBL/GenBank/DDBJ databases">
        <authorList>
            <person name="Corre E."/>
            <person name="Pelletier E."/>
            <person name="Niang G."/>
            <person name="Scheremetjew M."/>
            <person name="Finn R."/>
            <person name="Kale V."/>
            <person name="Holt S."/>
            <person name="Cochrane G."/>
            <person name="Meng A."/>
            <person name="Brown T."/>
            <person name="Cohen L."/>
        </authorList>
    </citation>
    <scope>NUCLEOTIDE SEQUENCE</scope>
    <source>
        <strain evidence="8">308</strain>
    </source>
</reference>
<dbReference type="PANTHER" id="PTHR43811">
    <property type="entry name" value="FKBP-TYPE PEPTIDYL-PROLYL CIS-TRANS ISOMERASE FKPA"/>
    <property type="match status" value="1"/>
</dbReference>
<dbReference type="AlphaFoldDB" id="A0A7S1C0L2"/>
<dbReference type="Pfam" id="PF00254">
    <property type="entry name" value="FKBP_C"/>
    <property type="match status" value="1"/>
</dbReference>
<keyword evidence="6" id="KW-0732">Signal</keyword>
<sequence length="279" mass="32720">MKLTKAIVFALTLVKSARSDSIIHLREIENDEGMNEKIQEIFANSLAEDKSDDDIERAKKTVEKIIARMPPRDPDEIVAQNWGDDLWEKRFGAPMENMDPRETSRRFGKIWLEEQSQRNDVITTKSGLMYRKMREGKENGKKAVDENTPIKYHYRAMWVNGQEFDASYERKRPQIQRPYMLFPGLREALLIMKEGEKWELFIPSDLAFGERGYGGTLPPNCPIHYFLEIVEIVEEDPENPLDIFYFNQTAPWDGPGDIMEIKEEDYRSPLDFMDDWDEI</sequence>